<keyword evidence="3" id="KW-1185">Reference proteome</keyword>
<feature type="compositionally biased region" description="Basic and acidic residues" evidence="1">
    <location>
        <begin position="98"/>
        <end position="107"/>
    </location>
</feature>
<gene>
    <name evidence="2" type="ORF">CINCED_3A009890</name>
</gene>
<feature type="region of interest" description="Disordered" evidence="1">
    <location>
        <begin position="1"/>
        <end position="31"/>
    </location>
</feature>
<dbReference type="Proteomes" id="UP000325440">
    <property type="component" value="Unassembled WGS sequence"/>
</dbReference>
<evidence type="ECO:0000313" key="2">
    <source>
        <dbReference type="EMBL" id="VVC26829.1"/>
    </source>
</evidence>
<feature type="compositionally biased region" description="Basic residues" evidence="1">
    <location>
        <begin position="9"/>
        <end position="26"/>
    </location>
</feature>
<organism evidence="2 3">
    <name type="scientific">Cinara cedri</name>
    <dbReference type="NCBI Taxonomy" id="506608"/>
    <lineage>
        <taxon>Eukaryota</taxon>
        <taxon>Metazoa</taxon>
        <taxon>Ecdysozoa</taxon>
        <taxon>Arthropoda</taxon>
        <taxon>Hexapoda</taxon>
        <taxon>Insecta</taxon>
        <taxon>Pterygota</taxon>
        <taxon>Neoptera</taxon>
        <taxon>Paraneoptera</taxon>
        <taxon>Hemiptera</taxon>
        <taxon>Sternorrhyncha</taxon>
        <taxon>Aphidomorpha</taxon>
        <taxon>Aphidoidea</taxon>
        <taxon>Aphididae</taxon>
        <taxon>Lachninae</taxon>
        <taxon>Cinara</taxon>
    </lineage>
</organism>
<accession>A0A5E4MC65</accession>
<feature type="region of interest" description="Disordered" evidence="1">
    <location>
        <begin position="46"/>
        <end position="121"/>
    </location>
</feature>
<dbReference type="AlphaFoldDB" id="A0A5E4MC65"/>
<feature type="non-terminal residue" evidence="2">
    <location>
        <position position="121"/>
    </location>
</feature>
<feature type="compositionally biased region" description="Polar residues" evidence="1">
    <location>
        <begin position="108"/>
        <end position="121"/>
    </location>
</feature>
<evidence type="ECO:0000313" key="3">
    <source>
        <dbReference type="Proteomes" id="UP000325440"/>
    </source>
</evidence>
<name>A0A5E4MC65_9HEMI</name>
<proteinExistence type="predicted"/>
<reference evidence="2 3" key="1">
    <citation type="submission" date="2019-08" db="EMBL/GenBank/DDBJ databases">
        <authorList>
            <person name="Alioto T."/>
            <person name="Alioto T."/>
            <person name="Gomez Garrido J."/>
        </authorList>
    </citation>
    <scope>NUCLEOTIDE SEQUENCE [LARGE SCALE GENOMIC DNA]</scope>
</reference>
<dbReference type="EMBL" id="CABPRJ010000048">
    <property type="protein sequence ID" value="VVC26829.1"/>
    <property type="molecule type" value="Genomic_DNA"/>
</dbReference>
<protein>
    <submittedName>
        <fullName evidence="2">Uncharacterized protein</fullName>
    </submittedName>
</protein>
<feature type="compositionally biased region" description="Low complexity" evidence="1">
    <location>
        <begin position="66"/>
        <end position="82"/>
    </location>
</feature>
<evidence type="ECO:0000256" key="1">
    <source>
        <dbReference type="SAM" id="MobiDB-lite"/>
    </source>
</evidence>
<sequence length="121" mass="14448">MDRENKNSNNKHKSHYDQRHRSKSRILRTNQSECLENNAFISLKRHTKQLNLSNSNPQDQQRQIPNKNSYYSNNNNANSSNHNPREQWRTKSINKQEQWNDKHDSLKKNSNYSTCNNKYGS</sequence>
<feature type="compositionally biased region" description="Polar residues" evidence="1">
    <location>
        <begin position="49"/>
        <end position="65"/>
    </location>
</feature>